<organism evidence="1 2">
    <name type="scientific">Pseudomonas piscis</name>
    <dbReference type="NCBI Taxonomy" id="2614538"/>
    <lineage>
        <taxon>Bacteria</taxon>
        <taxon>Pseudomonadati</taxon>
        <taxon>Pseudomonadota</taxon>
        <taxon>Gammaproteobacteria</taxon>
        <taxon>Pseudomonadales</taxon>
        <taxon>Pseudomonadaceae</taxon>
        <taxon>Pseudomonas</taxon>
    </lineage>
</organism>
<protein>
    <submittedName>
        <fullName evidence="1">DUF2531 family protein</fullName>
    </submittedName>
</protein>
<gene>
    <name evidence="1" type="ORF">GDH07_13285</name>
</gene>
<proteinExistence type="predicted"/>
<comment type="caution">
    <text evidence="1">The sequence shown here is derived from an EMBL/GenBank/DDBJ whole genome shotgun (WGS) entry which is preliminary data.</text>
</comment>
<reference evidence="1 2" key="1">
    <citation type="submission" date="2019-10" db="EMBL/GenBank/DDBJ databases">
        <title>Pseudomonas dajingensis sp. nov., isolated from the profound head ulcers of farmed Murray cod (Maccullochella peelii peelii).</title>
        <authorList>
            <person name="Liu Y."/>
        </authorList>
    </citation>
    <scope>NUCLEOTIDE SEQUENCE [LARGE SCALE GENOMIC DNA]</scope>
    <source>
        <strain evidence="1 2">MC042</strain>
    </source>
</reference>
<name>A0A7X1U4S2_9PSED</name>
<accession>A0A7X1U4S2</accession>
<dbReference type="RefSeq" id="WP_152897829.1">
    <property type="nucleotide sequence ID" value="NZ_WHUV01000002.1"/>
</dbReference>
<dbReference type="AlphaFoldDB" id="A0A7X1U4S2"/>
<evidence type="ECO:0000313" key="1">
    <source>
        <dbReference type="EMBL" id="MQA54283.1"/>
    </source>
</evidence>
<evidence type="ECO:0000313" key="2">
    <source>
        <dbReference type="Proteomes" id="UP000486534"/>
    </source>
</evidence>
<sequence length="178" mass="19006">MTRFPSSLRWLSAAVLGLLGLLLILLNGFGTEVQWLPPLDPSAAPVKAAGTAEPMPVALSAHEYTWKKPLFNAHRQPDPPPSPATETAPASLNGLSLTGVIASGALRKAFFKTSDGQQLAALEQQQLPNGWRVERIEPTHVSLTQGANTQTLKLLLLKVPQNTPAPPSLPDTPKDSDL</sequence>
<dbReference type="Proteomes" id="UP000486534">
    <property type="component" value="Unassembled WGS sequence"/>
</dbReference>
<dbReference type="EMBL" id="WHUV01000002">
    <property type="protein sequence ID" value="MQA54283.1"/>
    <property type="molecule type" value="Genomic_DNA"/>
</dbReference>